<dbReference type="PANTHER" id="PTHR43229:SF2">
    <property type="entry name" value="NODULATION PROTEIN J"/>
    <property type="match status" value="1"/>
</dbReference>
<feature type="transmembrane region" description="Helical" evidence="6">
    <location>
        <begin position="142"/>
        <end position="166"/>
    </location>
</feature>
<dbReference type="Proteomes" id="UP000005744">
    <property type="component" value="Unassembled WGS sequence"/>
</dbReference>
<dbReference type="InterPro" id="IPR022403">
    <property type="entry name" value="Alc_ABC_transptr_permease"/>
</dbReference>
<dbReference type="PROSITE" id="PS51012">
    <property type="entry name" value="ABC_TM2"/>
    <property type="match status" value="1"/>
</dbReference>
<dbReference type="OrthoDB" id="9255971at2"/>
<accession>I3CCU4</accession>
<keyword evidence="3 6" id="KW-0812">Transmembrane</keyword>
<dbReference type="EMBL" id="JH600070">
    <property type="protein sequence ID" value="EIJ41437.1"/>
    <property type="molecule type" value="Genomic_DNA"/>
</dbReference>
<feature type="transmembrane region" description="Helical" evidence="6">
    <location>
        <begin position="111"/>
        <end position="136"/>
    </location>
</feature>
<feature type="transmembrane region" description="Helical" evidence="6">
    <location>
        <begin position="67"/>
        <end position="90"/>
    </location>
</feature>
<dbReference type="PRINTS" id="PR00164">
    <property type="entry name" value="ABC2TRNSPORT"/>
</dbReference>
<comment type="subcellular location">
    <subcellularLocation>
        <location evidence="6">Cell inner membrane</location>
        <topology evidence="6">Multi-pass membrane protein</topology>
    </subcellularLocation>
    <subcellularLocation>
        <location evidence="1">Membrane</location>
        <topology evidence="1">Multi-pass membrane protein</topology>
    </subcellularLocation>
</comment>
<dbReference type="NCBIfam" id="TIGR03861">
    <property type="entry name" value="phenyl_ABC_PedC"/>
    <property type="match status" value="1"/>
</dbReference>
<protein>
    <recommendedName>
        <fullName evidence="6">Transport permease protein</fullName>
    </recommendedName>
</protein>
<evidence type="ECO:0000256" key="6">
    <source>
        <dbReference type="RuleBase" id="RU361157"/>
    </source>
</evidence>
<keyword evidence="5 6" id="KW-0472">Membrane</keyword>
<evidence type="ECO:0000256" key="4">
    <source>
        <dbReference type="ARBA" id="ARBA00022989"/>
    </source>
</evidence>
<keyword evidence="6" id="KW-1003">Cell membrane</keyword>
<feature type="transmembrane region" description="Helical" evidence="6">
    <location>
        <begin position="37"/>
        <end position="55"/>
    </location>
</feature>
<dbReference type="InterPro" id="IPR051784">
    <property type="entry name" value="Nod_factor_ABC_transporter"/>
</dbReference>
<evidence type="ECO:0000313" key="8">
    <source>
        <dbReference type="EMBL" id="EIJ41437.1"/>
    </source>
</evidence>
<feature type="transmembrane region" description="Helical" evidence="6">
    <location>
        <begin position="178"/>
        <end position="198"/>
    </location>
</feature>
<sequence>MTLSHALQALIAVSSREIIKFTTQTGRLLSALVRPTLWLVVFAAGFQNVFGVSIIPPYETYIEYQVYAVPGLLGMTLLFNGMQSSLSMVYDKEMGMMRLLLTAPLPRWYLLFCKLCAGTLLSVLQVYAFLMITWLYKVDIPLIGWLYALIPIILSGMMLGALGLLLSVHIKQLENFAGTMNFVIFPMFFISSALYPLWKLEESGAKWIHWLASYNPFTHAVEFIRFALYGHFNMVSCLVVVGTFLLFFILAVVGYDPQRGILRKAGRPATAIP</sequence>
<reference evidence="8 9" key="1">
    <citation type="submission" date="2011-11" db="EMBL/GenBank/DDBJ databases">
        <title>Improved High-Quality Draft sequence of Beggiatoa alba B18lD.</title>
        <authorList>
            <consortium name="US DOE Joint Genome Institute"/>
            <person name="Lucas S."/>
            <person name="Han J."/>
            <person name="Lapidus A."/>
            <person name="Cheng J.-F."/>
            <person name="Goodwin L."/>
            <person name="Pitluck S."/>
            <person name="Peters L."/>
            <person name="Mikhailova N."/>
            <person name="Held B."/>
            <person name="Detter J.C."/>
            <person name="Han C."/>
            <person name="Tapia R."/>
            <person name="Land M."/>
            <person name="Hauser L."/>
            <person name="Kyrpides N."/>
            <person name="Ivanova N."/>
            <person name="Pagani I."/>
            <person name="Samuel K."/>
            <person name="Teske A."/>
            <person name="Mueller J."/>
            <person name="Woyke T."/>
        </authorList>
    </citation>
    <scope>NUCLEOTIDE SEQUENCE [LARGE SCALE GENOMIC DNA]</scope>
    <source>
        <strain evidence="8 9">B18LD</strain>
    </source>
</reference>
<keyword evidence="6" id="KW-0813">Transport</keyword>
<dbReference type="AlphaFoldDB" id="I3CCU4"/>
<evidence type="ECO:0000256" key="5">
    <source>
        <dbReference type="ARBA" id="ARBA00023136"/>
    </source>
</evidence>
<keyword evidence="9" id="KW-1185">Reference proteome</keyword>
<proteinExistence type="inferred from homology"/>
<gene>
    <name evidence="8" type="ORF">BegalDRAFT_0519</name>
</gene>
<evidence type="ECO:0000313" key="9">
    <source>
        <dbReference type="Proteomes" id="UP000005744"/>
    </source>
</evidence>
<dbReference type="eggNOG" id="COG0842">
    <property type="taxonomic scope" value="Bacteria"/>
</dbReference>
<organism evidence="8 9">
    <name type="scientific">Beggiatoa alba B18LD</name>
    <dbReference type="NCBI Taxonomy" id="395493"/>
    <lineage>
        <taxon>Bacteria</taxon>
        <taxon>Pseudomonadati</taxon>
        <taxon>Pseudomonadota</taxon>
        <taxon>Gammaproteobacteria</taxon>
        <taxon>Thiotrichales</taxon>
        <taxon>Thiotrichaceae</taxon>
        <taxon>Beggiatoa</taxon>
    </lineage>
</organism>
<dbReference type="InterPro" id="IPR047817">
    <property type="entry name" value="ABC2_TM_bact-type"/>
</dbReference>
<dbReference type="STRING" id="395493.BegalDRAFT_0519"/>
<dbReference type="GO" id="GO:0043190">
    <property type="term" value="C:ATP-binding cassette (ABC) transporter complex"/>
    <property type="evidence" value="ECO:0007669"/>
    <property type="project" value="InterPro"/>
</dbReference>
<evidence type="ECO:0000256" key="3">
    <source>
        <dbReference type="ARBA" id="ARBA00022692"/>
    </source>
</evidence>
<dbReference type="InterPro" id="IPR000412">
    <property type="entry name" value="ABC_2_transport"/>
</dbReference>
<dbReference type="HOGENOM" id="CLU_039483_2_3_6"/>
<evidence type="ECO:0000259" key="7">
    <source>
        <dbReference type="PROSITE" id="PS51012"/>
    </source>
</evidence>
<feature type="transmembrane region" description="Helical" evidence="6">
    <location>
        <begin position="232"/>
        <end position="255"/>
    </location>
</feature>
<evidence type="ECO:0000256" key="1">
    <source>
        <dbReference type="ARBA" id="ARBA00004141"/>
    </source>
</evidence>
<comment type="similarity">
    <text evidence="2 6">Belongs to the ABC-2 integral membrane protein family.</text>
</comment>
<dbReference type="GO" id="GO:0140359">
    <property type="term" value="F:ABC-type transporter activity"/>
    <property type="evidence" value="ECO:0007669"/>
    <property type="project" value="InterPro"/>
</dbReference>
<evidence type="ECO:0000256" key="2">
    <source>
        <dbReference type="ARBA" id="ARBA00007783"/>
    </source>
</evidence>
<dbReference type="RefSeq" id="WP_002683387.1">
    <property type="nucleotide sequence ID" value="NZ_JH600070.1"/>
</dbReference>
<dbReference type="InterPro" id="IPR013525">
    <property type="entry name" value="ABC2_TM"/>
</dbReference>
<dbReference type="Pfam" id="PF01061">
    <property type="entry name" value="ABC2_membrane"/>
    <property type="match status" value="1"/>
</dbReference>
<keyword evidence="4 6" id="KW-1133">Transmembrane helix</keyword>
<dbReference type="PIRSF" id="PIRSF006648">
    <property type="entry name" value="DrrB"/>
    <property type="match status" value="1"/>
</dbReference>
<feature type="domain" description="ABC transmembrane type-2" evidence="7">
    <location>
        <begin position="26"/>
        <end position="258"/>
    </location>
</feature>
<name>I3CCU4_9GAMM</name>
<dbReference type="PANTHER" id="PTHR43229">
    <property type="entry name" value="NODULATION PROTEIN J"/>
    <property type="match status" value="1"/>
</dbReference>